<dbReference type="InParanoid" id="G4TUK4"/>
<dbReference type="CDD" id="cd00609">
    <property type="entry name" value="AAT_like"/>
    <property type="match status" value="1"/>
</dbReference>
<dbReference type="PANTHER" id="PTHR42790">
    <property type="entry name" value="AMINOTRANSFERASE"/>
    <property type="match status" value="1"/>
</dbReference>
<evidence type="ECO:0000313" key="8">
    <source>
        <dbReference type="Proteomes" id="UP000007148"/>
    </source>
</evidence>
<evidence type="ECO:0000256" key="5">
    <source>
        <dbReference type="ARBA" id="ARBA00022898"/>
    </source>
</evidence>
<organism evidence="7 8">
    <name type="scientific">Serendipita indica (strain DSM 11827)</name>
    <name type="common">Root endophyte fungus</name>
    <name type="synonym">Piriformospora indica</name>
    <dbReference type="NCBI Taxonomy" id="1109443"/>
    <lineage>
        <taxon>Eukaryota</taxon>
        <taxon>Fungi</taxon>
        <taxon>Dikarya</taxon>
        <taxon>Basidiomycota</taxon>
        <taxon>Agaricomycotina</taxon>
        <taxon>Agaricomycetes</taxon>
        <taxon>Sebacinales</taxon>
        <taxon>Serendipitaceae</taxon>
        <taxon>Serendipita</taxon>
    </lineage>
</organism>
<reference evidence="7 8" key="1">
    <citation type="journal article" date="2011" name="PLoS Pathog.">
        <title>Endophytic Life Strategies Decoded by Genome and Transcriptome Analyses of the Mutualistic Root Symbiont Piriformospora indica.</title>
        <authorList>
            <person name="Zuccaro A."/>
            <person name="Lahrmann U."/>
            <person name="Guldener U."/>
            <person name="Langen G."/>
            <person name="Pfiffi S."/>
            <person name="Biedenkopf D."/>
            <person name="Wong P."/>
            <person name="Samans B."/>
            <person name="Grimm C."/>
            <person name="Basiewicz M."/>
            <person name="Murat C."/>
            <person name="Martin F."/>
            <person name="Kogel K.H."/>
        </authorList>
    </citation>
    <scope>NUCLEOTIDE SEQUENCE [LARGE SCALE GENOMIC DNA]</scope>
    <source>
        <strain evidence="7 8">DSM 11827</strain>
    </source>
</reference>
<gene>
    <name evidence="7" type="ORF">PIIN_08984</name>
</gene>
<dbReference type="FunCoup" id="G4TUK4">
    <property type="interactions" value="136"/>
</dbReference>
<dbReference type="Gene3D" id="3.40.640.10">
    <property type="entry name" value="Type I PLP-dependent aspartate aminotransferase-like (Major domain)"/>
    <property type="match status" value="1"/>
</dbReference>
<dbReference type="GO" id="GO:0030170">
    <property type="term" value="F:pyridoxal phosphate binding"/>
    <property type="evidence" value="ECO:0007669"/>
    <property type="project" value="InterPro"/>
</dbReference>
<dbReference type="InterPro" id="IPR004839">
    <property type="entry name" value="Aminotransferase_I/II_large"/>
</dbReference>
<protein>
    <submittedName>
        <fullName evidence="7">Related to ARO8-aromatic amino acid aminotransferase I</fullName>
    </submittedName>
</protein>
<dbReference type="Pfam" id="PF00155">
    <property type="entry name" value="Aminotran_1_2"/>
    <property type="match status" value="1"/>
</dbReference>
<keyword evidence="8" id="KW-1185">Reference proteome</keyword>
<dbReference type="STRING" id="1109443.G4TUK4"/>
<dbReference type="eggNOG" id="KOG0634">
    <property type="taxonomic scope" value="Eukaryota"/>
</dbReference>
<dbReference type="OMA" id="IICEDEP"/>
<proteinExistence type="inferred from homology"/>
<dbReference type="InterPro" id="IPR015421">
    <property type="entry name" value="PyrdxlP-dep_Trfase_major"/>
</dbReference>
<dbReference type="SUPFAM" id="SSF53383">
    <property type="entry name" value="PLP-dependent transferases"/>
    <property type="match status" value="1"/>
</dbReference>
<keyword evidence="5" id="KW-0663">Pyridoxal phosphate</keyword>
<comment type="caution">
    <text evidence="7">The sequence shown here is derived from an EMBL/GenBank/DDBJ whole genome shotgun (WGS) entry which is preliminary data.</text>
</comment>
<evidence type="ECO:0000256" key="1">
    <source>
        <dbReference type="ARBA" id="ARBA00001933"/>
    </source>
</evidence>
<dbReference type="GO" id="GO:1901605">
    <property type="term" value="P:alpha-amino acid metabolic process"/>
    <property type="evidence" value="ECO:0007669"/>
    <property type="project" value="TreeGrafter"/>
</dbReference>
<dbReference type="GO" id="GO:0008483">
    <property type="term" value="F:transaminase activity"/>
    <property type="evidence" value="ECO:0007669"/>
    <property type="project" value="UniProtKB-KW"/>
</dbReference>
<feature type="domain" description="Aminotransferase class I/classII large" evidence="6">
    <location>
        <begin position="149"/>
        <end position="416"/>
    </location>
</feature>
<evidence type="ECO:0000256" key="2">
    <source>
        <dbReference type="ARBA" id="ARBA00007441"/>
    </source>
</evidence>
<sequence length="570" mass="63965">MDIGKNTETNRKSKAVDLRHHLSDLAKARKPAPIKEVFKYYGKPGVLAMAGGIPHPQYFPFCTLESALLSPDAFTSIEENGTSTLDLSIKAGSNDAERAHDKLVVQKWPEHPGEEINLARALQYDMAKGLPSLQAFIYDYTARFFRPAYADFSVLVHTGNTDGWSRILMTLLNPGDGLLMEEWTYTAAISAAHPFGIRIVTIPLDSQGFRPDALEKVLSEWNEEERGFKRPRLLYTNPIGQNPCGIQVGLERKKQIYEIAVKYDLVICEDDPYYYLQEGEYAAPDARRSAPKQSQEDGVDGFIRELVPSYLSIDYQGRVIRLDTFSKDFANGVVFDMQTLGPGLRLGWFTCNPLFAERLERHGELSTQAPAGLSQALVTQLLVHQWGIDGYVRWLRGLRTQYTARRDALVDALFEEFEKEGITFDIVDGTGNFEGNKMFKADVPETSSASNPSGKDKGIQVSFVPPTSGMFLWVQVHFTSTANPIAVSGFDNHAATHEGKLWSRLADEGLLVLPGWMFRGGKEHQHSDDPNEVGYYRISFSDPTREDMKKAMNVFARMLKSYSSTMAHFE</sequence>
<dbReference type="Proteomes" id="UP000007148">
    <property type="component" value="Unassembled WGS sequence"/>
</dbReference>
<name>G4TUK4_SERID</name>
<dbReference type="EMBL" id="CAFZ01000383">
    <property type="protein sequence ID" value="CCA74997.1"/>
    <property type="molecule type" value="Genomic_DNA"/>
</dbReference>
<evidence type="ECO:0000313" key="7">
    <source>
        <dbReference type="EMBL" id="CCA74997.1"/>
    </source>
</evidence>
<dbReference type="AlphaFoldDB" id="G4TUK4"/>
<keyword evidence="3 7" id="KW-0032">Aminotransferase</keyword>
<accession>G4TUK4</accession>
<dbReference type="InterPro" id="IPR050859">
    <property type="entry name" value="Class-I_PLP-dep_aminotransf"/>
</dbReference>
<keyword evidence="4 7" id="KW-0808">Transferase</keyword>
<comment type="similarity">
    <text evidence="2">Belongs to the class-I pyridoxal-phosphate-dependent aminotransferase family.</text>
</comment>
<comment type="cofactor">
    <cofactor evidence="1">
        <name>pyridoxal 5'-phosphate</name>
        <dbReference type="ChEBI" id="CHEBI:597326"/>
    </cofactor>
</comment>
<dbReference type="InterPro" id="IPR015424">
    <property type="entry name" value="PyrdxlP-dep_Trfase"/>
</dbReference>
<dbReference type="OrthoDB" id="691673at2759"/>
<dbReference type="HOGENOM" id="CLU_017584_0_5_1"/>
<evidence type="ECO:0000256" key="4">
    <source>
        <dbReference type="ARBA" id="ARBA00022679"/>
    </source>
</evidence>
<evidence type="ECO:0000256" key="3">
    <source>
        <dbReference type="ARBA" id="ARBA00022576"/>
    </source>
</evidence>
<evidence type="ECO:0000259" key="6">
    <source>
        <dbReference type="Pfam" id="PF00155"/>
    </source>
</evidence>
<dbReference type="PANTHER" id="PTHR42790:SF1">
    <property type="entry name" value="AROMATIC AMINO ACID AMINOTRANSFERASE, HYPOTHETICAL (EUROFUNG)"/>
    <property type="match status" value="1"/>
</dbReference>